<evidence type="ECO:0000313" key="2">
    <source>
        <dbReference type="Proteomes" id="UP000240978"/>
    </source>
</evidence>
<dbReference type="Proteomes" id="UP000240978">
    <property type="component" value="Unassembled WGS sequence"/>
</dbReference>
<protein>
    <submittedName>
        <fullName evidence="1">Uncharacterized protein</fullName>
    </submittedName>
</protein>
<dbReference type="RefSeq" id="WP_106600425.1">
    <property type="nucleotide sequence ID" value="NZ_PYGK01000001.1"/>
</dbReference>
<dbReference type="AlphaFoldDB" id="A0A2P8GPI8"/>
<sequence length="111" mass="12024">MNSITLRKGLLAVTITASALFFGQQGIAQGIDSTAKKIGRKTAAVANKTANKTASVAVKGAMKITDKTYKGKEGPNGETVYIDKKDRKYYVDDKGKKVYLKASEIHDKVQK</sequence>
<name>A0A2P8GPI8_9BACT</name>
<reference evidence="1 2" key="1">
    <citation type="submission" date="2018-03" db="EMBL/GenBank/DDBJ databases">
        <title>Genomic Encyclopedia of Archaeal and Bacterial Type Strains, Phase II (KMG-II): from individual species to whole genera.</title>
        <authorList>
            <person name="Goeker M."/>
        </authorList>
    </citation>
    <scope>NUCLEOTIDE SEQUENCE [LARGE SCALE GENOMIC DNA]</scope>
    <source>
        <strain evidence="1 2">DSM 18107</strain>
    </source>
</reference>
<comment type="caution">
    <text evidence="1">The sequence shown here is derived from an EMBL/GenBank/DDBJ whole genome shotgun (WGS) entry which is preliminary data.</text>
</comment>
<evidence type="ECO:0000313" key="1">
    <source>
        <dbReference type="EMBL" id="PSL35882.1"/>
    </source>
</evidence>
<proteinExistence type="predicted"/>
<gene>
    <name evidence="1" type="ORF">CLV42_101644</name>
</gene>
<dbReference type="EMBL" id="PYGK01000001">
    <property type="protein sequence ID" value="PSL35882.1"/>
    <property type="molecule type" value="Genomic_DNA"/>
</dbReference>
<organism evidence="1 2">
    <name type="scientific">Chitinophaga ginsengisoli</name>
    <dbReference type="NCBI Taxonomy" id="363837"/>
    <lineage>
        <taxon>Bacteria</taxon>
        <taxon>Pseudomonadati</taxon>
        <taxon>Bacteroidota</taxon>
        <taxon>Chitinophagia</taxon>
        <taxon>Chitinophagales</taxon>
        <taxon>Chitinophagaceae</taxon>
        <taxon>Chitinophaga</taxon>
    </lineage>
</organism>
<keyword evidence="2" id="KW-1185">Reference proteome</keyword>
<accession>A0A2P8GPI8</accession>
<dbReference type="OrthoDB" id="674866at2"/>